<evidence type="ECO:0000256" key="5">
    <source>
        <dbReference type="ARBA" id="ARBA00023274"/>
    </source>
</evidence>
<proteinExistence type="inferred from homology"/>
<reference evidence="8 9" key="1">
    <citation type="journal article" date="2011" name="J. Bacteriol.">
        <title>Complete genome sequence of Metallosphaera cuprina, a metal sulfide-oxidizing archaeon from a hot spring.</title>
        <authorList>
            <person name="Liu L.J."/>
            <person name="You X.Y."/>
            <person name="Zheng H."/>
            <person name="Wang S."/>
            <person name="Jiang C.Y."/>
            <person name="Liu S.J."/>
        </authorList>
    </citation>
    <scope>NUCLEOTIDE SEQUENCE [LARGE SCALE GENOMIC DNA]</scope>
    <source>
        <strain evidence="8 9">Ar-4</strain>
    </source>
</reference>
<dbReference type="KEGG" id="mcn:Mcup_1961"/>
<dbReference type="InterPro" id="IPR057258">
    <property type="entry name" value="Ribosomal_uS3"/>
</dbReference>
<sequence length="239" mass="26556">MVDIKKYFLQKSMTRVMVDEFLAKEYYNAEYAGSEISKTPMGTRVTIYAGRPAIIIGKDGKTIKRLAQILERYFNLESPQITVAQPEKPELNARVMAFRLAVTLEKGYHFRRAAFITIRKIMNAGALGAEVIVSGKITSERAKFEKLKEGIVYKTGNGLDVMVDRAIAIATLKMGIYGVQVVITKPLRTVDKILLKEKTETTSESTEAEVRVTNVRIIDEGGNISNTTAGGEEVGQKNE</sequence>
<dbReference type="STRING" id="1006006.Mcup_1961"/>
<dbReference type="InterPro" id="IPR009019">
    <property type="entry name" value="KH_sf_prok-type"/>
</dbReference>
<evidence type="ECO:0000256" key="1">
    <source>
        <dbReference type="ARBA" id="ARBA00010761"/>
    </source>
</evidence>
<dbReference type="PANTHER" id="PTHR11760">
    <property type="entry name" value="30S/40S RIBOSOMAL PROTEIN S3"/>
    <property type="match status" value="1"/>
</dbReference>
<keyword evidence="5 6" id="KW-0687">Ribonucleoprotein</keyword>
<comment type="similarity">
    <text evidence="1 6">Belongs to the universal ribosomal protein uS3 family.</text>
</comment>
<dbReference type="GO" id="GO:0006412">
    <property type="term" value="P:translation"/>
    <property type="evidence" value="ECO:0007669"/>
    <property type="project" value="UniProtKB-UniRule"/>
</dbReference>
<evidence type="ECO:0000256" key="4">
    <source>
        <dbReference type="ARBA" id="ARBA00022980"/>
    </source>
</evidence>
<evidence type="ECO:0000256" key="2">
    <source>
        <dbReference type="ARBA" id="ARBA00022730"/>
    </source>
</evidence>
<evidence type="ECO:0000259" key="7">
    <source>
        <dbReference type="PROSITE" id="PS50823"/>
    </source>
</evidence>
<feature type="domain" description="KH type-2" evidence="7">
    <location>
        <begin position="18"/>
        <end position="97"/>
    </location>
</feature>
<dbReference type="SUPFAM" id="SSF54821">
    <property type="entry name" value="Ribosomal protein S3 C-terminal domain"/>
    <property type="match status" value="1"/>
</dbReference>
<dbReference type="Gene3D" id="3.30.1140.32">
    <property type="entry name" value="Ribosomal protein S3, C-terminal domain"/>
    <property type="match status" value="1"/>
</dbReference>
<dbReference type="EMBL" id="CP002656">
    <property type="protein sequence ID" value="AEB96063.1"/>
    <property type="molecule type" value="Genomic_DNA"/>
</dbReference>
<dbReference type="SUPFAM" id="SSF54814">
    <property type="entry name" value="Prokaryotic type KH domain (KH-domain type II)"/>
    <property type="match status" value="1"/>
</dbReference>
<keyword evidence="4 6" id="KW-0689">Ribosomal protein</keyword>
<dbReference type="RefSeq" id="WP_013738561.1">
    <property type="nucleotide sequence ID" value="NC_015435.1"/>
</dbReference>
<dbReference type="Pfam" id="PF00189">
    <property type="entry name" value="Ribosomal_S3_C"/>
    <property type="match status" value="1"/>
</dbReference>
<dbReference type="InterPro" id="IPR015946">
    <property type="entry name" value="KH_dom-like_a/b"/>
</dbReference>
<comment type="function">
    <text evidence="6">Binds the lower part of the 30S subunit head.</text>
</comment>
<dbReference type="Proteomes" id="UP000007812">
    <property type="component" value="Chromosome"/>
</dbReference>
<dbReference type="Pfam" id="PF07650">
    <property type="entry name" value="KH_2"/>
    <property type="match status" value="1"/>
</dbReference>
<evidence type="ECO:0000313" key="9">
    <source>
        <dbReference type="Proteomes" id="UP000007812"/>
    </source>
</evidence>
<organism evidence="8 9">
    <name type="scientific">Metallosphaera cuprina (strain Ar-4)</name>
    <dbReference type="NCBI Taxonomy" id="1006006"/>
    <lineage>
        <taxon>Archaea</taxon>
        <taxon>Thermoproteota</taxon>
        <taxon>Thermoprotei</taxon>
        <taxon>Sulfolobales</taxon>
        <taxon>Sulfolobaceae</taxon>
        <taxon>Metallosphaera</taxon>
    </lineage>
</organism>
<dbReference type="InterPro" id="IPR004044">
    <property type="entry name" value="KH_dom_type_2"/>
</dbReference>
<evidence type="ECO:0000256" key="3">
    <source>
        <dbReference type="ARBA" id="ARBA00022884"/>
    </source>
</evidence>
<dbReference type="HOGENOM" id="CLU_058591_1_1_2"/>
<dbReference type="NCBIfam" id="TIGR01008">
    <property type="entry name" value="uS3_euk_arch"/>
    <property type="match status" value="1"/>
</dbReference>
<keyword evidence="2 6" id="KW-0699">rRNA-binding</keyword>
<gene>
    <name evidence="6" type="primary">rps3</name>
    <name evidence="8" type="ordered locus">Mcup_1961</name>
</gene>
<dbReference type="InterPro" id="IPR036419">
    <property type="entry name" value="Ribosomal_S3_C_sf"/>
</dbReference>
<dbReference type="AlphaFoldDB" id="F4G1Q6"/>
<dbReference type="FunFam" id="3.30.300.20:FF:000001">
    <property type="entry name" value="30S ribosomal protein S3"/>
    <property type="match status" value="1"/>
</dbReference>
<dbReference type="HAMAP" id="MF_01309_A">
    <property type="entry name" value="Ribosomal_uS3_A"/>
    <property type="match status" value="1"/>
</dbReference>
<keyword evidence="3 6" id="KW-0694">RNA-binding</keyword>
<dbReference type="NCBIfam" id="NF003219">
    <property type="entry name" value="PRK04191.1"/>
    <property type="match status" value="1"/>
</dbReference>
<accession>F4G1Q6</accession>
<protein>
    <recommendedName>
        <fullName evidence="6">Small ribosomal subunit protein uS3</fullName>
    </recommendedName>
</protein>
<dbReference type="InterPro" id="IPR027488">
    <property type="entry name" value="Ribosomal_uS3_arc"/>
</dbReference>
<dbReference type="InterPro" id="IPR001351">
    <property type="entry name" value="Ribosomal_uS3_C"/>
</dbReference>
<keyword evidence="9" id="KW-1185">Reference proteome</keyword>
<dbReference type="InterPro" id="IPR005703">
    <property type="entry name" value="Ribosomal_uS3_euk/arc"/>
</dbReference>
<dbReference type="GO" id="GO:0019843">
    <property type="term" value="F:rRNA binding"/>
    <property type="evidence" value="ECO:0007669"/>
    <property type="project" value="UniProtKB-UniRule"/>
</dbReference>
<dbReference type="GO" id="GO:0003735">
    <property type="term" value="F:structural constituent of ribosome"/>
    <property type="evidence" value="ECO:0007669"/>
    <property type="project" value="UniProtKB-UniRule"/>
</dbReference>
<dbReference type="Gene3D" id="3.30.300.20">
    <property type="match status" value="1"/>
</dbReference>
<dbReference type="GeneID" id="10494149"/>
<dbReference type="PROSITE" id="PS50823">
    <property type="entry name" value="KH_TYPE_2"/>
    <property type="match status" value="1"/>
</dbReference>
<name>F4G1Q6_METCR</name>
<dbReference type="PANTHER" id="PTHR11760:SF32">
    <property type="entry name" value="SMALL RIBOSOMAL SUBUNIT PROTEIN US3"/>
    <property type="match status" value="1"/>
</dbReference>
<dbReference type="GO" id="GO:0022627">
    <property type="term" value="C:cytosolic small ribosomal subunit"/>
    <property type="evidence" value="ECO:0007669"/>
    <property type="project" value="UniProtKB-UniRule"/>
</dbReference>
<dbReference type="OrthoDB" id="9126at2157"/>
<evidence type="ECO:0000313" key="8">
    <source>
        <dbReference type="EMBL" id="AEB96063.1"/>
    </source>
</evidence>
<dbReference type="PATRIC" id="fig|1006006.8.peg.1963"/>
<dbReference type="CDD" id="cd02411">
    <property type="entry name" value="KH-II_30S_S3_arch"/>
    <property type="match status" value="1"/>
</dbReference>
<evidence type="ECO:0000256" key="6">
    <source>
        <dbReference type="HAMAP-Rule" id="MF_01309"/>
    </source>
</evidence>
<dbReference type="eggNOG" id="arCOG04097">
    <property type="taxonomic scope" value="Archaea"/>
</dbReference>
<comment type="subunit">
    <text evidence="6">Part of the 30S ribosomal subunit.</text>
</comment>